<gene>
    <name evidence="1" type="ORF">PeribacterD1_0151</name>
</gene>
<reference evidence="2" key="1">
    <citation type="submission" date="2015-10" db="EMBL/GenBank/DDBJ databases">
        <title>Analysis of five complete genome sequences for members of the class Peribacteria in the recently recognized Peregrinibacteria bacterial phylum.</title>
        <authorList>
            <person name="Anantharaman K."/>
            <person name="Brown C.T."/>
            <person name="Burstein D."/>
            <person name="Castelle C.J."/>
            <person name="Probst A.J."/>
            <person name="Thomas B.C."/>
            <person name="Williams K.H."/>
            <person name="Banfield J.F."/>
        </authorList>
    </citation>
    <scope>NUCLEOTIDE SEQUENCE [LARGE SCALE GENOMIC DNA]</scope>
</reference>
<protein>
    <submittedName>
        <fullName evidence="1">Uncharacterized protein</fullName>
    </submittedName>
</protein>
<evidence type="ECO:0000313" key="2">
    <source>
        <dbReference type="Proteomes" id="UP000069135"/>
    </source>
</evidence>
<dbReference type="AlphaFoldDB" id="A0A0S1SMM0"/>
<organism evidence="1 2">
    <name type="scientific">Candidatus Peribacter riflensis</name>
    <dbReference type="NCBI Taxonomy" id="1735162"/>
    <lineage>
        <taxon>Bacteria</taxon>
        <taxon>Candidatus Peregrinibacteriota</taxon>
        <taxon>Candidatus Peribacteria</taxon>
        <taxon>Candidatus Peribacterales</taxon>
        <taxon>Candidatus Peribacteraceae</taxon>
        <taxon>Candidatus Peribacter</taxon>
    </lineage>
</organism>
<evidence type="ECO:0000313" key="1">
    <source>
        <dbReference type="EMBL" id="ALM12853.1"/>
    </source>
</evidence>
<dbReference type="AntiFam" id="ANF00014">
    <property type="entry name" value="tRNA translation"/>
</dbReference>
<accession>A0A0S1SRN4</accession>
<name>A0A0S1SMM0_9BACT</name>
<dbReference type="Proteomes" id="UP000069135">
    <property type="component" value="Chromosome"/>
</dbReference>
<dbReference type="EMBL" id="CP013065">
    <property type="protein sequence ID" value="ALM12853.1"/>
    <property type="molecule type" value="Genomic_DNA"/>
</dbReference>
<sequence>MVPAAGVEPTTSWFEARRSIQLSYAGSVKKAYHGYRDPLNFQECPDPPKYCNICNLLYNIYMGDMLHEIGRDVGKAIEGPATLPVKIAENAVRKLEGKPFVASTKHDIADATWNLLAMPHRVLWSVIKGVSRGTLRLTWSAIKHLPLPLPVLNSWKADRMKQGTSTHTSLSTLREQLTLRSEKKFTTPTETEYKQAV</sequence>
<proteinExistence type="predicted"/>
<dbReference type="KEGG" id="prf:PeribacterA2_0151"/>
<accession>A0A0S1SAA9</accession>
<accession>A0A0S1SMM0</accession>
<accession>A0A0S1SNF4</accession>
<accession>A0A0S1SJF5</accession>
<reference evidence="1 2" key="2">
    <citation type="journal article" date="2016" name="PeerJ">
        <title>Analysis of five complete genome sequences for members of the class Peribacteria in the recently recognized Peregrinibacteria bacterial phylum.</title>
        <authorList>
            <person name="Anantharaman K."/>
            <person name="Brown C.T."/>
            <person name="Burstein D."/>
            <person name="Castelle C.J."/>
            <person name="Probst A.J."/>
            <person name="Thomas B.C."/>
            <person name="Williams K.H."/>
            <person name="Banfield J.F."/>
        </authorList>
    </citation>
    <scope>NUCLEOTIDE SEQUENCE [LARGE SCALE GENOMIC DNA]</scope>
    <source>
        <strain evidence="1">RIFOXYD1_FULL_PER-ii_59_16</strain>
    </source>
</reference>